<name>A0A7J8RFR6_GOSDV</name>
<sequence>MEFSLQSSRLWEEVVEQTKLAKEKGIDPLLWALQVSSSLGTSGIALPSTELAHVLVNYICWDNNIPILWKFLDKALMMKIIPPLLVIALLSQRLCIFSFTFLGVPASLFVIQGNERFDKKRGKYISFYRVIPSRRSHPAAYRLYLELLKRHAFALKCQINGLDYQEVMESIDATLHLCEIFGLQTTEPAILVVEFIFSIVWQLLDASLDDEGLLELTEEKVSRWAIKPQEMEIDGHDMYDEKNIAYCERLQNFNTTMAIEIIGQFLQNKATSRILYLARRNMSSHWVSFIQSLQLLGANSAALKNSKVLTSEALQELTSDSRIFLSRECKTSSRQKFHAVMAFGSLASSVSLCPGASRSDLWLPLDMVLEDAMDGYLVNTTSAVEIITGLTKTLQAINGTNWHDTFLGLWIASLRLVQRVRTSSNVQKFSALFSLNGYYVLNRESEERDPIEGPMPRLDTRLCMLLSIMTLVVADLIEEEEGAPTDETEYGSTNHWKEMKFPRKRRADLVSSLQVLGDYQGLLAPPKFVVSAANQAAAKAMLFVSGINVGSAYFECVNIKDMPFSCSGNLRHLIIEACIARNLLDTSAYYWPGYVNGRINQLPYSVPAQAPGWSSFMKGAPLTSVMINALVSSPASSLAELEKIFEIAVNGSEDEKISAATILCGASLIRGWNIQEYTVKFITRLMSPPVPADFTGSDSHLIDYAPMLNVLIVGIASVDCVQIFSLHGLVPQLACSLMPICEVFGSCVPNLSWTLPSGEEISPHAVFSNAFALLLKLWRFNHPPIEHGVGDVPTVGSQLTPEYLLLVRNSHLLSSENTHKDRNKRRLSEVASSSSPEPVFLDSFPKLKVWYRQHQRCIAATLSGLVHGTTVHQTVDRLLNMMFRKINKGSQSITSVTSGSSSSSGAGIEDNSLKPELPAWDILEAVPYVVDAALTACAHGKLSPRELATGLKDLADFLPASLATIVSYFSAEVSRCVWKPVVMNGMDWPSPAANLSNVEEHIKKILAATGVDVPRLSAGGSSPATLPLPLAAFVSLTITYKIDKASERFLNLAGPALESLAADCPWPCMPIVASLWTQKAKRWFDFLVFSASRTVFLHNSDAIVQLLKSCFTATLGLNIAPISSNGGVGALLGHGFGSHFCGGLSPVAPGILYLRVYRSIRDIVFITEEVVSLLMHSVREIACSGLPKQKLDKLKRSKNGMKYGQVSLAAAMTRVKLAASLAASLVWLSGGHGLVQSLIKETLPSWFISVHRSDRDQGSGLVAMLGGYALAYFTVLCGAFAWGVDSSSSASKRRPKILGSHMEFLASALDGKISLGCDGATWHAYVSGFVSLMVGCTPNWVLEVDVDVLRRLSKGLRQWNEEELALALLGIGGVGTMGAAAELIIEYFDS</sequence>
<dbReference type="GO" id="GO:2000762">
    <property type="term" value="P:regulation of phenylpropanoid metabolic process"/>
    <property type="evidence" value="ECO:0007669"/>
    <property type="project" value="InterPro"/>
</dbReference>
<evidence type="ECO:0000256" key="1">
    <source>
        <dbReference type="SAM" id="Phobius"/>
    </source>
</evidence>
<protein>
    <recommendedName>
        <fullName evidence="4">Mediator of RNA polymerase II transcription subunit 33A</fullName>
    </recommendedName>
</protein>
<feature type="transmembrane region" description="Helical" evidence="1">
    <location>
        <begin position="1217"/>
        <end position="1239"/>
    </location>
</feature>
<dbReference type="PANTHER" id="PTHR33739">
    <property type="entry name" value="OS07G0681500 PROTEIN"/>
    <property type="match status" value="1"/>
</dbReference>
<dbReference type="EMBL" id="JABFAC010000005">
    <property type="protein sequence ID" value="MBA0612413.1"/>
    <property type="molecule type" value="Genomic_DNA"/>
</dbReference>
<keyword evidence="1" id="KW-0812">Transmembrane</keyword>
<feature type="transmembrane region" description="Helical" evidence="1">
    <location>
        <begin position="1322"/>
        <end position="1342"/>
    </location>
</feature>
<keyword evidence="3" id="KW-1185">Reference proteome</keyword>
<keyword evidence="1" id="KW-1133">Transmembrane helix</keyword>
<dbReference type="PANTHER" id="PTHR33739:SF5">
    <property type="entry name" value="MEDIATOR OF RNA POLYMERASE II TRANSCRIPTION SUBUNIT 33A"/>
    <property type="match status" value="1"/>
</dbReference>
<evidence type="ECO:0000313" key="3">
    <source>
        <dbReference type="Proteomes" id="UP000593561"/>
    </source>
</evidence>
<keyword evidence="1" id="KW-0472">Membrane</keyword>
<comment type="caution">
    <text evidence="2">The sequence shown here is derived from an EMBL/GenBank/DDBJ whole genome shotgun (WGS) entry which is preliminary data.</text>
</comment>
<evidence type="ECO:0000313" key="2">
    <source>
        <dbReference type="EMBL" id="MBA0612413.1"/>
    </source>
</evidence>
<feature type="transmembrane region" description="Helical" evidence="1">
    <location>
        <begin position="1363"/>
        <end position="1385"/>
    </location>
</feature>
<dbReference type="Proteomes" id="UP000593561">
    <property type="component" value="Unassembled WGS sequence"/>
</dbReference>
<accession>A0A7J8RFR6</accession>
<organism evidence="2 3">
    <name type="scientific">Gossypium davidsonii</name>
    <name type="common">Davidson's cotton</name>
    <name type="synonym">Gossypium klotzschianum subsp. davidsonii</name>
    <dbReference type="NCBI Taxonomy" id="34287"/>
    <lineage>
        <taxon>Eukaryota</taxon>
        <taxon>Viridiplantae</taxon>
        <taxon>Streptophyta</taxon>
        <taxon>Embryophyta</taxon>
        <taxon>Tracheophyta</taxon>
        <taxon>Spermatophyta</taxon>
        <taxon>Magnoliopsida</taxon>
        <taxon>eudicotyledons</taxon>
        <taxon>Gunneridae</taxon>
        <taxon>Pentapetalae</taxon>
        <taxon>rosids</taxon>
        <taxon>malvids</taxon>
        <taxon>Malvales</taxon>
        <taxon>Malvaceae</taxon>
        <taxon>Malvoideae</taxon>
        <taxon>Gossypium</taxon>
    </lineage>
</organism>
<reference evidence="2 3" key="1">
    <citation type="journal article" date="2019" name="Genome Biol. Evol.">
        <title>Insights into the evolution of the New World diploid cottons (Gossypium, subgenus Houzingenia) based on genome sequencing.</title>
        <authorList>
            <person name="Grover C.E."/>
            <person name="Arick M.A. 2nd"/>
            <person name="Thrash A."/>
            <person name="Conover J.L."/>
            <person name="Sanders W.S."/>
            <person name="Peterson D.G."/>
            <person name="Frelichowski J.E."/>
            <person name="Scheffler J.A."/>
            <person name="Scheffler B.E."/>
            <person name="Wendel J.F."/>
        </authorList>
    </citation>
    <scope>NUCLEOTIDE SEQUENCE [LARGE SCALE GENOMIC DNA]</scope>
    <source>
        <strain evidence="2">27</strain>
        <tissue evidence="2">Leaf</tissue>
    </source>
</reference>
<proteinExistence type="predicted"/>
<evidence type="ECO:0008006" key="4">
    <source>
        <dbReference type="Google" id="ProtNLM"/>
    </source>
</evidence>
<dbReference type="InterPro" id="IPR039638">
    <property type="entry name" value="MED33A/B"/>
</dbReference>
<dbReference type="GO" id="GO:0016592">
    <property type="term" value="C:mediator complex"/>
    <property type="evidence" value="ECO:0007669"/>
    <property type="project" value="InterPro"/>
</dbReference>
<gene>
    <name evidence="2" type="ORF">Godav_013014</name>
</gene>
<feature type="transmembrane region" description="Helical" evidence="1">
    <location>
        <begin position="1260"/>
        <end position="1284"/>
    </location>
</feature>